<evidence type="ECO:0000313" key="2">
    <source>
        <dbReference type="Proteomes" id="UP000481327"/>
    </source>
</evidence>
<organism evidence="1 2">
    <name type="scientific">Sandarakinorhabdus fusca</name>
    <dbReference type="NCBI Taxonomy" id="1439888"/>
    <lineage>
        <taxon>Bacteria</taxon>
        <taxon>Pseudomonadati</taxon>
        <taxon>Pseudomonadota</taxon>
        <taxon>Alphaproteobacteria</taxon>
        <taxon>Sphingomonadales</taxon>
        <taxon>Sphingosinicellaceae</taxon>
        <taxon>Sandarakinorhabdus</taxon>
    </lineage>
</organism>
<reference evidence="1 2" key="1">
    <citation type="submission" date="2019-09" db="EMBL/GenBank/DDBJ databases">
        <title>Polymorphobacter sp. isolated from a lake in China.</title>
        <authorList>
            <person name="Liu Z."/>
        </authorList>
    </citation>
    <scope>NUCLEOTIDE SEQUENCE [LARGE SCALE GENOMIC DNA]</scope>
    <source>
        <strain evidence="1 2">D40P</strain>
    </source>
</reference>
<keyword evidence="2" id="KW-1185">Reference proteome</keyword>
<accession>A0A7C9KLY5</accession>
<dbReference type="PROSITE" id="PS51257">
    <property type="entry name" value="PROKAR_LIPOPROTEIN"/>
    <property type="match status" value="1"/>
</dbReference>
<name>A0A7C9KLY5_9SPHN</name>
<evidence type="ECO:0000313" key="1">
    <source>
        <dbReference type="EMBL" id="MQT17463.1"/>
    </source>
</evidence>
<comment type="caution">
    <text evidence="1">The sequence shown here is derived from an EMBL/GenBank/DDBJ whole genome shotgun (WGS) entry which is preliminary data.</text>
</comment>
<dbReference type="AlphaFoldDB" id="A0A7C9KLY5"/>
<sequence>MRPHLAFGLFGLLAACAQRTPPACPVIADVVPASIDGGYVSAPARASRVAANSPPTEPPAMAMRV</sequence>
<dbReference type="Proteomes" id="UP000481327">
    <property type="component" value="Unassembled WGS sequence"/>
</dbReference>
<proteinExistence type="predicted"/>
<gene>
    <name evidence="1" type="ORF">F3168_09330</name>
</gene>
<dbReference type="EMBL" id="WIOL01000003">
    <property type="protein sequence ID" value="MQT17463.1"/>
    <property type="molecule type" value="Genomic_DNA"/>
</dbReference>
<dbReference type="RefSeq" id="WP_152577925.1">
    <property type="nucleotide sequence ID" value="NZ_JAATJI010000002.1"/>
</dbReference>
<protein>
    <submittedName>
        <fullName evidence="1">Uncharacterized protein</fullName>
    </submittedName>
</protein>